<feature type="transmembrane region" description="Helical" evidence="6">
    <location>
        <begin position="114"/>
        <end position="134"/>
    </location>
</feature>
<evidence type="ECO:0000313" key="7">
    <source>
        <dbReference type="EMBL" id="KAL1410289.1"/>
    </source>
</evidence>
<comment type="similarity">
    <text evidence="2">Belongs to the purine-cytosine permease (2.A.39) family.</text>
</comment>
<keyword evidence="8" id="KW-1185">Reference proteome</keyword>
<feature type="transmembrane region" description="Helical" evidence="6">
    <location>
        <begin position="172"/>
        <end position="192"/>
    </location>
</feature>
<evidence type="ECO:0000313" key="8">
    <source>
        <dbReference type="Proteomes" id="UP001565368"/>
    </source>
</evidence>
<dbReference type="InterPro" id="IPR045225">
    <property type="entry name" value="Uracil/uridine/allantoin_perm"/>
</dbReference>
<evidence type="ECO:0000256" key="5">
    <source>
        <dbReference type="ARBA" id="ARBA00023136"/>
    </source>
</evidence>
<protein>
    <recommendedName>
        <fullName evidence="9">Uracil permease</fullName>
    </recommendedName>
</protein>
<comment type="caution">
    <text evidence="7">The sequence shown here is derived from an EMBL/GenBank/DDBJ whole genome shotgun (WGS) entry which is preliminary data.</text>
</comment>
<feature type="transmembrane region" description="Helical" evidence="6">
    <location>
        <begin position="45"/>
        <end position="66"/>
    </location>
</feature>
<dbReference type="PANTHER" id="PTHR30618:SF15">
    <property type="entry name" value="NICOTINAMIDE RIBOSIDE TRANSPORTER 1-RELATED"/>
    <property type="match status" value="1"/>
</dbReference>
<sequence>MPSWEQFLKRIEVKQKDGEAEVWQNNRWLNRDNVPLPAHRRLWGFWTYTGLWVLTSMNVSGLSQGASLLGLGLTVGEAMAVVVVGQILIPCLMLSTATIGAYWHISFPMWNRVVWGMIAAYFPLVNRIILSITWNATQGWFGAQCLKVFLGSMFPSIYRMKNTLPASTYMDNADFMCFALFTLLCIPLILIPPERIRIPVMMGAGMAFVASSCLFIWSLARAHGAGPLLTTEGLSFVGVPRATGSAKAWAFLYGISTQAGSLCAGILNQSDYSRFAGRPRQTFMAIGIVAPICGILTCFIGITLASVAGQFYPKQGLIWTVYILLRTIQENGGPGARAAVFFCGFAFTCSQLGINLTGNLYSGGVDLTSIWPKYLNIRRGAYFTLAVSVAMCPWYLLFGSSAFLSVMGGYGVFLGPITGIMVFDYFFVHKRKIKLTNLYECSPASIYYYHKGVNWRAPVAWVCAVAPVLPGFIAHVGKNINVPDGVTKLYYLCYPFAFTTAGVVYLALCTIFPVAGVGEVDEYDVFGTFGPAESAPEGTTPIEKEQATVEVVPVNDRATFVV</sequence>
<dbReference type="Gene3D" id="1.10.4160.10">
    <property type="entry name" value="Hydantoin permease"/>
    <property type="match status" value="1"/>
</dbReference>
<dbReference type="InterPro" id="IPR001248">
    <property type="entry name" value="Pur-cyt_permease"/>
</dbReference>
<accession>A0ABR3Q6B9</accession>
<feature type="transmembrane region" description="Helical" evidence="6">
    <location>
        <begin position="78"/>
        <end position="102"/>
    </location>
</feature>
<dbReference type="CDD" id="cd11482">
    <property type="entry name" value="SLC-NCS1sbd_NRT1-like"/>
    <property type="match status" value="1"/>
</dbReference>
<dbReference type="PANTHER" id="PTHR30618">
    <property type="entry name" value="NCS1 FAMILY PURINE/PYRIMIDINE TRANSPORTER"/>
    <property type="match status" value="1"/>
</dbReference>
<dbReference type="RefSeq" id="XP_069210233.1">
    <property type="nucleotide sequence ID" value="XM_069352815.1"/>
</dbReference>
<feature type="transmembrane region" description="Helical" evidence="6">
    <location>
        <begin position="382"/>
        <end position="404"/>
    </location>
</feature>
<reference evidence="7 8" key="1">
    <citation type="submission" date="2023-08" db="EMBL/GenBank/DDBJ databases">
        <title>Annotated Genome Sequence of Vanrija albida AlHP1.</title>
        <authorList>
            <person name="Herzog R."/>
        </authorList>
    </citation>
    <scope>NUCLEOTIDE SEQUENCE [LARGE SCALE GENOMIC DNA]</scope>
    <source>
        <strain evidence="7 8">AlHP1</strain>
    </source>
</reference>
<gene>
    <name evidence="7" type="ORF">Q8F55_004295</name>
</gene>
<comment type="subcellular location">
    <subcellularLocation>
        <location evidence="1">Membrane</location>
        <topology evidence="1">Multi-pass membrane protein</topology>
    </subcellularLocation>
</comment>
<dbReference type="GeneID" id="95985338"/>
<evidence type="ECO:0008006" key="9">
    <source>
        <dbReference type="Google" id="ProtNLM"/>
    </source>
</evidence>
<feature type="transmembrane region" description="Helical" evidence="6">
    <location>
        <begin position="410"/>
        <end position="428"/>
    </location>
</feature>
<feature type="transmembrane region" description="Helical" evidence="6">
    <location>
        <begin position="489"/>
        <end position="508"/>
    </location>
</feature>
<dbReference type="Proteomes" id="UP001565368">
    <property type="component" value="Unassembled WGS sequence"/>
</dbReference>
<feature type="transmembrane region" description="Helical" evidence="6">
    <location>
        <begin position="459"/>
        <end position="477"/>
    </location>
</feature>
<dbReference type="Pfam" id="PF02133">
    <property type="entry name" value="Transp_cyt_pur"/>
    <property type="match status" value="1"/>
</dbReference>
<proteinExistence type="inferred from homology"/>
<organism evidence="7 8">
    <name type="scientific">Vanrija albida</name>
    <dbReference type="NCBI Taxonomy" id="181172"/>
    <lineage>
        <taxon>Eukaryota</taxon>
        <taxon>Fungi</taxon>
        <taxon>Dikarya</taxon>
        <taxon>Basidiomycota</taxon>
        <taxon>Agaricomycotina</taxon>
        <taxon>Tremellomycetes</taxon>
        <taxon>Trichosporonales</taxon>
        <taxon>Trichosporonaceae</taxon>
        <taxon>Vanrija</taxon>
    </lineage>
</organism>
<keyword evidence="3 6" id="KW-0812">Transmembrane</keyword>
<dbReference type="EMBL" id="JBBXJM010000003">
    <property type="protein sequence ID" value="KAL1410289.1"/>
    <property type="molecule type" value="Genomic_DNA"/>
</dbReference>
<feature type="transmembrane region" description="Helical" evidence="6">
    <location>
        <begin position="198"/>
        <end position="220"/>
    </location>
</feature>
<feature type="transmembrane region" description="Helical" evidence="6">
    <location>
        <begin position="339"/>
        <end position="361"/>
    </location>
</feature>
<keyword evidence="5 6" id="KW-0472">Membrane</keyword>
<evidence type="ECO:0000256" key="1">
    <source>
        <dbReference type="ARBA" id="ARBA00004141"/>
    </source>
</evidence>
<evidence type="ECO:0000256" key="2">
    <source>
        <dbReference type="ARBA" id="ARBA00008974"/>
    </source>
</evidence>
<evidence type="ECO:0000256" key="4">
    <source>
        <dbReference type="ARBA" id="ARBA00022989"/>
    </source>
</evidence>
<keyword evidence="4 6" id="KW-1133">Transmembrane helix</keyword>
<evidence type="ECO:0000256" key="3">
    <source>
        <dbReference type="ARBA" id="ARBA00022692"/>
    </source>
</evidence>
<name>A0ABR3Q6B9_9TREE</name>
<feature type="transmembrane region" description="Helical" evidence="6">
    <location>
        <begin position="140"/>
        <end position="160"/>
    </location>
</feature>
<feature type="transmembrane region" description="Helical" evidence="6">
    <location>
        <begin position="283"/>
        <end position="307"/>
    </location>
</feature>
<evidence type="ECO:0000256" key="6">
    <source>
        <dbReference type="SAM" id="Phobius"/>
    </source>
</evidence>